<dbReference type="HOGENOM" id="CLU_2845964_0_0_9"/>
<organism evidence="2 3">
    <name type="scientific">Clostridioides difficile NAP08</name>
    <dbReference type="NCBI Taxonomy" id="525259"/>
    <lineage>
        <taxon>Bacteria</taxon>
        <taxon>Bacillati</taxon>
        <taxon>Bacillota</taxon>
        <taxon>Clostridia</taxon>
        <taxon>Peptostreptococcales</taxon>
        <taxon>Peptostreptococcaceae</taxon>
        <taxon>Clostridioides</taxon>
    </lineage>
</organism>
<dbReference type="Proteomes" id="UP000003227">
    <property type="component" value="Unassembled WGS sequence"/>
</dbReference>
<feature type="transmembrane region" description="Helical" evidence="1">
    <location>
        <begin position="12"/>
        <end position="35"/>
    </location>
</feature>
<proteinExistence type="predicted"/>
<feature type="transmembrane region" description="Helical" evidence="1">
    <location>
        <begin position="47"/>
        <end position="66"/>
    </location>
</feature>
<sequence>MDNGGVQMDKRHWFLLGYLIIPVCFFVAVIVVGLLRSHSLIEIYNDGLGITALYYLLLSLFVYIRWQYFSDK</sequence>
<evidence type="ECO:0000313" key="2">
    <source>
        <dbReference type="EMBL" id="EFH06147.1"/>
    </source>
</evidence>
<name>D5Q7G7_CLODI</name>
<protein>
    <submittedName>
        <fullName evidence="2">Uncharacterized protein</fullName>
    </submittedName>
</protein>
<keyword evidence="1" id="KW-0472">Membrane</keyword>
<keyword evidence="1" id="KW-0812">Transmembrane</keyword>
<comment type="caution">
    <text evidence="2">The sequence shown here is derived from an EMBL/GenBank/DDBJ whole genome shotgun (WGS) entry which is preliminary data.</text>
</comment>
<keyword evidence="1" id="KW-1133">Transmembrane helix</keyword>
<reference evidence="2 3" key="1">
    <citation type="submission" date="2010-05" db="EMBL/GenBank/DDBJ databases">
        <authorList>
            <person name="Qin X."/>
            <person name="Bachman B."/>
            <person name="Battles P."/>
            <person name="Bell A."/>
            <person name="Bess C."/>
            <person name="Bickham C."/>
            <person name="Chaboub L."/>
            <person name="Chen D."/>
            <person name="Coyle M."/>
            <person name="Deiros D.R."/>
            <person name="Dinh H."/>
            <person name="Forbes L."/>
            <person name="Fowler G."/>
            <person name="Francisco L."/>
            <person name="Fu Q."/>
            <person name="Gubbala S."/>
            <person name="Hale W."/>
            <person name="Han Y."/>
            <person name="Hemphill L."/>
            <person name="Highlander S.K."/>
            <person name="Hirani K."/>
            <person name="Hogues M."/>
            <person name="Jackson L."/>
            <person name="Jakkamsetti A."/>
            <person name="Javaid M."/>
            <person name="Jiang H."/>
            <person name="Korchina V."/>
            <person name="Kovar C."/>
            <person name="Lara F."/>
            <person name="Lee S."/>
            <person name="Mata R."/>
            <person name="Mathew T."/>
            <person name="Moen C."/>
            <person name="Morales K."/>
            <person name="Munidasa M."/>
            <person name="Nazareth L."/>
            <person name="Ngo R."/>
            <person name="Nguyen L."/>
            <person name="Okwuonu G."/>
            <person name="Ongeri F."/>
            <person name="Patil S."/>
            <person name="Petrosino J."/>
            <person name="Pham C."/>
            <person name="Pham P."/>
            <person name="Pu L.-L."/>
            <person name="Puazo M."/>
            <person name="Raj R."/>
            <person name="Reid J."/>
            <person name="Rouhana J."/>
            <person name="Saada N."/>
            <person name="Shang Y."/>
            <person name="Simmons D."/>
            <person name="Thornton R."/>
            <person name="Warren J."/>
            <person name="Weissenberger G."/>
            <person name="Zhang J."/>
            <person name="Zhang L."/>
            <person name="Zhou C."/>
            <person name="Zhu D."/>
            <person name="Muzny D."/>
            <person name="Worley K."/>
            <person name="Gibbs R."/>
        </authorList>
    </citation>
    <scope>NUCLEOTIDE SEQUENCE [LARGE SCALE GENOMIC DNA]</scope>
    <source>
        <strain evidence="2 3">NAP08</strain>
    </source>
</reference>
<accession>D5Q7G7</accession>
<dbReference type="EMBL" id="ADNX01000075">
    <property type="protein sequence ID" value="EFH06147.1"/>
    <property type="molecule type" value="Genomic_DNA"/>
</dbReference>
<gene>
    <name evidence="2" type="ORF">HMPREF0220_2851</name>
</gene>
<evidence type="ECO:0000313" key="3">
    <source>
        <dbReference type="Proteomes" id="UP000003227"/>
    </source>
</evidence>
<evidence type="ECO:0000256" key="1">
    <source>
        <dbReference type="SAM" id="Phobius"/>
    </source>
</evidence>
<dbReference type="AlphaFoldDB" id="D5Q7G7"/>